<reference evidence="3" key="1">
    <citation type="submission" date="2008-01" db="EMBL/GenBank/DDBJ databases">
        <title>Complete sequence of Shewanella halifaxensis HAW-EB4.</title>
        <authorList>
            <consortium name="US DOE Joint Genome Institute"/>
            <person name="Copeland A."/>
            <person name="Lucas S."/>
            <person name="Lapidus A."/>
            <person name="Glavina del Rio T."/>
            <person name="Dalin E."/>
            <person name="Tice H."/>
            <person name="Bruce D."/>
            <person name="Goodwin L."/>
            <person name="Pitluck S."/>
            <person name="Sims D."/>
            <person name="Brettin T."/>
            <person name="Detter J.C."/>
            <person name="Han C."/>
            <person name="Kuske C.R."/>
            <person name="Schmutz J."/>
            <person name="Larimer F."/>
            <person name="Land M."/>
            <person name="Hauser L."/>
            <person name="Kyrpides N."/>
            <person name="Kim E."/>
            <person name="Zhao J.-S."/>
            <person name="Richardson P."/>
        </authorList>
    </citation>
    <scope>NUCLEOTIDE SEQUENCE [LARGE SCALE GENOMIC DNA]</scope>
    <source>
        <strain evidence="3">HAW-EB4</strain>
    </source>
</reference>
<dbReference type="Proteomes" id="UP000001317">
    <property type="component" value="Chromosome"/>
</dbReference>
<dbReference type="NCBIfam" id="NF041766">
    <property type="entry name" value="choice_anch_U"/>
    <property type="match status" value="1"/>
</dbReference>
<dbReference type="eggNOG" id="COG0747">
    <property type="taxonomic scope" value="Bacteria"/>
</dbReference>
<sequence length="1761" mass="187377">MIRITAVALLIGMSCLALKANAQVLPQVPMAPDGSPYIDGGGGLISNLAELRWLSETPSAWDESWLQTQDIDASETKNWNLGDHDLLPDTPDEPMGFSPIGDNSIAYNGSFNGGGFKIHGLYINRPQSDNIGFFGKLTAGSLEYINLERLYVAGDYYVGGLAGNVMQSSIVDCHTSGEVKSVGRLDSDVYPDEKPGSYLGGLIGYASHPTIEHCSSTALVTMTLDNPSVTQPTGGLIGTLSGGEVIASRSEGDVHGYSSTGGFIGSTFGTPLITNSFARGNVICDSNCGGLIGDADGGRIEDSVATGDVASTSAYVGGLVGGLYNASIVRSSASGQVLTTSWGVGGLVGRCNSDPDKPLSSVSDSYASGKVSGNTSGALIGVTWDGCRVSNSYATGFNSELFGRAEGIEPIIENSFFDCSGSETGCSQPYAKTTQELHNLQTFIDAGWNMGSYNQAGTWLLNHKAYPILSHGKAVLFTTLPEDIQLQGSEDLLYELTLQVEDIPANQHVAFEVIDAPAWLSLQPQGITASLSGTADDSGVGDNIVVIAAVSQGVRNDFPLQLVNISNINDLPVASSAQLEIVEDTLLSIDLSTLVKDDDFIHGDEQHSFSVITPLPDGHGNIELAGNNASYMPAANFFGATKFKYQVTDIAGATASGWVNVNVAPVNDAPVASAGQIIVNEDATASLNLMTLVQDVDDNELLFSVSGGLYGQLSLNGTMVSYTPNKNYFGADSFSYTVDDKHSGIRLIAGAQVSVAVLPVNDAPTAQSASYHIEEDRTLQVNLASLVNDIDGDLLSYSISTPPAADTASIALAGAMAVLTPTADFNGQVSFIYAVTDNAGGQAQAAINVEVIPVNDSPSANSGSLTVLEDHSGTINLAALVQDKDNDPLSFSISPASHGSVSLSGSVVSYQPYENYSGTDTFKFSVTDGFQTISNQVHMTIEAVNDAPTISGIPKPSVDLGSHYQFAPKVNDIEGDRLSFSINNKPAWASFNNRTGELVGTPSAEDDLGLHERIRIRVSDGIDVTFLADFTIEVTGEPEANFAIADSFTLPADQDERYVLNVLDNDRVAEGETLTLAAAQTSNGQVSIDGRNLIVALNQPLTRVTLSYFVDNSLNQQDSANVVLTLEREEDEGLPVINLPEPIWFDATGALSEIELPIPDAFDAEGESLTPIRSDDKIYFPPGRHTVVWQATDSKGNKVAVEQQVNIRPQVTLPRDASVHLLGYESYSVKFMLNGEAPQYPVMVDYILTDELSGMTTEESLLIEAGTEGVLDLMLTDNVGEHSVVAYRVALADSTNQGENNTFALSIQSEPQPPLVSSVLTQNGEKRSIIAIPKQEGSGQGVQVNLLVQNAKDGEQFNFEWHSDDIALTIEDDLTSSIAKFVPQIGMDEGVRKVSVDVTRLGEHDVTKHHSRHDLYLDIRSELPALSAVADTDGDGIPDKLEGMTDSDQDGIPDYQDAIMVPNLMPAIVNNQSSHLIEVEAGLSLKKGMTVPDNHNGGLLLDPELDNIVIDTETSVVGGIFDFIVQGLKIPGDTIAIVLPQMNPIPANASYRKYQVTQNGEAKWVEFDLSAGAIYSARGKSGICPAPHAESWSSGLTRGDWCVKLVIIDGGANDADGIANGTVVDPGGVAVLLSGNTLPILKDDSFTLYDDEIEVNLDVLANDLDAEDPLSIISATTSHGVITHDGQALQLTLPTSLPEEITIEYSVIELRENGVTQVANARVNFIERPISNDSGSLTWIWLYCLVSLLGYRRWHGRLNKQ</sequence>
<dbReference type="PANTHER" id="PTHR45739">
    <property type="entry name" value="MATRIX PROTEIN, PUTATIVE-RELATED"/>
    <property type="match status" value="1"/>
</dbReference>
<keyword evidence="1" id="KW-0732">Signal</keyword>
<dbReference type="Gene3D" id="2.60.40.3440">
    <property type="match status" value="4"/>
</dbReference>
<dbReference type="InterPro" id="IPR053784">
    <property type="entry name" value="Choice_anch_U_dom"/>
</dbReference>
<dbReference type="Pfam" id="PF17803">
    <property type="entry name" value="Cadherin_4"/>
    <property type="match status" value="1"/>
</dbReference>
<gene>
    <name evidence="3" type="ordered locus">Shal_0154</name>
</gene>
<dbReference type="eggNOG" id="COG3291">
    <property type="taxonomic scope" value="Bacteria"/>
</dbReference>
<dbReference type="GO" id="GO:0009653">
    <property type="term" value="P:anatomical structure morphogenesis"/>
    <property type="evidence" value="ECO:0007669"/>
    <property type="project" value="TreeGrafter"/>
</dbReference>
<dbReference type="InterPro" id="IPR051561">
    <property type="entry name" value="FRAS1_ECM"/>
</dbReference>
<dbReference type="InterPro" id="IPR013783">
    <property type="entry name" value="Ig-like_fold"/>
</dbReference>
<dbReference type="STRING" id="458817.Shal_0154"/>
<dbReference type="RefSeq" id="WP_012275287.1">
    <property type="nucleotide sequence ID" value="NC_010334.1"/>
</dbReference>
<organism evidence="3 4">
    <name type="scientific">Shewanella halifaxensis (strain HAW-EB4)</name>
    <dbReference type="NCBI Taxonomy" id="458817"/>
    <lineage>
        <taxon>Bacteria</taxon>
        <taxon>Pseudomonadati</taxon>
        <taxon>Pseudomonadota</taxon>
        <taxon>Gammaproteobacteria</taxon>
        <taxon>Alteromonadales</taxon>
        <taxon>Shewanellaceae</taxon>
        <taxon>Shewanella</taxon>
    </lineage>
</organism>
<dbReference type="Pfam" id="PF17963">
    <property type="entry name" value="Big_9"/>
    <property type="match status" value="5"/>
</dbReference>
<feature type="signal peptide" evidence="1">
    <location>
        <begin position="1"/>
        <end position="19"/>
    </location>
</feature>
<dbReference type="HOGENOM" id="CLU_239076_0_0_6"/>
<dbReference type="InterPro" id="IPR015919">
    <property type="entry name" value="Cadherin-like_sf"/>
</dbReference>
<feature type="domain" description="RapA2 cadherin-like" evidence="2">
    <location>
        <begin position="1028"/>
        <end position="1090"/>
    </location>
</feature>
<protein>
    <submittedName>
        <fullName evidence="3">GLUG domain protein</fullName>
    </submittedName>
</protein>
<evidence type="ECO:0000313" key="3">
    <source>
        <dbReference type="EMBL" id="ABZ74730.1"/>
    </source>
</evidence>
<dbReference type="PROSITE" id="PS51257">
    <property type="entry name" value="PROKAR_LIPOPROTEIN"/>
    <property type="match status" value="1"/>
</dbReference>
<dbReference type="KEGG" id="shl:Shal_0154"/>
<proteinExistence type="predicted"/>
<dbReference type="Gene3D" id="2.60.40.10">
    <property type="entry name" value="Immunoglobulins"/>
    <property type="match status" value="1"/>
</dbReference>
<dbReference type="GO" id="GO:0016020">
    <property type="term" value="C:membrane"/>
    <property type="evidence" value="ECO:0007669"/>
    <property type="project" value="InterPro"/>
</dbReference>
<dbReference type="SUPFAM" id="SSF49313">
    <property type="entry name" value="Cadherin-like"/>
    <property type="match status" value="1"/>
</dbReference>
<accession>B0TN18</accession>
<dbReference type="GO" id="GO:0005509">
    <property type="term" value="F:calcium ion binding"/>
    <property type="evidence" value="ECO:0007669"/>
    <property type="project" value="InterPro"/>
</dbReference>
<dbReference type="PANTHER" id="PTHR45739:SF8">
    <property type="entry name" value="FRAS1-RELATED EXTRACELLULAR MATRIX PROTEIN 1"/>
    <property type="match status" value="1"/>
</dbReference>
<dbReference type="EMBL" id="CP000931">
    <property type="protein sequence ID" value="ABZ74730.1"/>
    <property type="molecule type" value="Genomic_DNA"/>
</dbReference>
<dbReference type="Gene3D" id="2.160.20.110">
    <property type="match status" value="2"/>
</dbReference>
<evidence type="ECO:0000259" key="2">
    <source>
        <dbReference type="Pfam" id="PF17803"/>
    </source>
</evidence>
<dbReference type="InterPro" id="IPR040853">
    <property type="entry name" value="RapA2_cadherin-like"/>
</dbReference>
<evidence type="ECO:0000256" key="1">
    <source>
        <dbReference type="SAM" id="SignalP"/>
    </source>
</evidence>
<name>B0TN18_SHEHH</name>
<dbReference type="NCBIfam" id="NF012211">
    <property type="entry name" value="tand_rpt_95"/>
    <property type="match status" value="4"/>
</dbReference>
<feature type="chain" id="PRO_5002756578" evidence="1">
    <location>
        <begin position="20"/>
        <end position="1761"/>
    </location>
</feature>
<keyword evidence="4" id="KW-1185">Reference proteome</keyword>
<dbReference type="OrthoDB" id="5242130at2"/>
<evidence type="ECO:0000313" key="4">
    <source>
        <dbReference type="Proteomes" id="UP000001317"/>
    </source>
</evidence>